<organism evidence="2 3">
    <name type="scientific">Haloarcula saliterrae</name>
    <dbReference type="NCBI Taxonomy" id="2950534"/>
    <lineage>
        <taxon>Archaea</taxon>
        <taxon>Methanobacteriati</taxon>
        <taxon>Methanobacteriota</taxon>
        <taxon>Stenosarchaea group</taxon>
        <taxon>Halobacteria</taxon>
        <taxon>Halobacteriales</taxon>
        <taxon>Haloarculaceae</taxon>
        <taxon>Haloarcula</taxon>
    </lineage>
</organism>
<dbReference type="SUPFAM" id="SSF55729">
    <property type="entry name" value="Acyl-CoA N-acyltransferases (Nat)"/>
    <property type="match status" value="1"/>
</dbReference>
<dbReference type="CDD" id="cd04301">
    <property type="entry name" value="NAT_SF"/>
    <property type="match status" value="1"/>
</dbReference>
<dbReference type="Pfam" id="PF13527">
    <property type="entry name" value="Acetyltransf_9"/>
    <property type="match status" value="1"/>
</dbReference>
<evidence type="ECO:0000313" key="3">
    <source>
        <dbReference type="Proteomes" id="UP001259659"/>
    </source>
</evidence>
<comment type="caution">
    <text evidence="2">The sequence shown here is derived from an EMBL/GenBank/DDBJ whole genome shotgun (WGS) entry which is preliminary data.</text>
</comment>
<dbReference type="InterPro" id="IPR016181">
    <property type="entry name" value="Acyl_CoA_acyltransferase"/>
</dbReference>
<evidence type="ECO:0000313" key="2">
    <source>
        <dbReference type="EMBL" id="MDS0259381.1"/>
    </source>
</evidence>
<reference evidence="2 3" key="1">
    <citation type="submission" date="2022-06" db="EMBL/GenBank/DDBJ databases">
        <title>Haloarcula sp. a new haloarchaeum isolate from saline soil.</title>
        <authorList>
            <person name="Strakova D."/>
            <person name="Galisteo C."/>
            <person name="Sanchez-Porro C."/>
            <person name="Ventosa A."/>
        </authorList>
    </citation>
    <scope>NUCLEOTIDE SEQUENCE [LARGE SCALE GENOMIC DNA]</scope>
    <source>
        <strain evidence="2 3">S1CR25-12</strain>
    </source>
</reference>
<dbReference type="InterPro" id="IPR000182">
    <property type="entry name" value="GNAT_dom"/>
</dbReference>
<evidence type="ECO:0000259" key="1">
    <source>
        <dbReference type="PROSITE" id="PS51186"/>
    </source>
</evidence>
<keyword evidence="3" id="KW-1185">Reference proteome</keyword>
<protein>
    <submittedName>
        <fullName evidence="2">GNAT family N-acetyltransferase</fullName>
    </submittedName>
</protein>
<dbReference type="RefSeq" id="WP_310918991.1">
    <property type="nucleotide sequence ID" value="NZ_JAMQON010000002.1"/>
</dbReference>
<dbReference type="EMBL" id="JAMQON010000002">
    <property type="protein sequence ID" value="MDS0259381.1"/>
    <property type="molecule type" value="Genomic_DNA"/>
</dbReference>
<dbReference type="Gene3D" id="3.40.630.30">
    <property type="match status" value="1"/>
</dbReference>
<sequence>MSSYTIRWYRPGDRAQYLDLYADVLDTWSHSPEWFDWKYVSNPYVDHVPIVVATENGDLVGARSFFALPMTVGGDEYGALEPCDTMVRPDHRRQGLFTRMTERAIERYEDRERAFFFNFPNEVTLRGNEKLGWQRVGSAPLAYRVENVTPFLTARTTAPGAELAGAVGTRLASAYNRLRERRRRPQPAVSVRHEQPVPVEQLAGLYETTAPDTIHAHRDAQFYRWRLSNPNWDYSAFVAESGEARAAVVVARVPAGKLYGPEVTRIVDVLPLTGHDRREPLVRALVARVQSAFPTSDLFVAPSTLPRGLLRDYGFHHDDTAPLSYLTDERPHLVRALDSWTPAGKRLTESDNWTTTLLETDTG</sequence>
<proteinExistence type="predicted"/>
<dbReference type="PROSITE" id="PS51186">
    <property type="entry name" value="GNAT"/>
    <property type="match status" value="1"/>
</dbReference>
<accession>A0ABU2FC07</accession>
<gene>
    <name evidence="2" type="ORF">NDI56_08255</name>
</gene>
<name>A0ABU2FC07_9EURY</name>
<feature type="domain" description="N-acetyltransferase" evidence="1">
    <location>
        <begin position="4"/>
        <end position="155"/>
    </location>
</feature>
<dbReference type="Proteomes" id="UP001259659">
    <property type="component" value="Unassembled WGS sequence"/>
</dbReference>